<dbReference type="EMBL" id="JAFBBO010000001">
    <property type="protein sequence ID" value="MBM7477244.1"/>
    <property type="molecule type" value="Genomic_DNA"/>
</dbReference>
<organism evidence="2 3">
    <name type="scientific">Oerskovia jenensis</name>
    <dbReference type="NCBI Taxonomy" id="162169"/>
    <lineage>
        <taxon>Bacteria</taxon>
        <taxon>Bacillati</taxon>
        <taxon>Actinomycetota</taxon>
        <taxon>Actinomycetes</taxon>
        <taxon>Micrococcales</taxon>
        <taxon>Cellulomonadaceae</taxon>
        <taxon>Oerskovia</taxon>
    </lineage>
</organism>
<name>A0ABS2LAK9_9CELL</name>
<dbReference type="InterPro" id="IPR034660">
    <property type="entry name" value="DinB/YfiT-like"/>
</dbReference>
<gene>
    <name evidence="2" type="ORF">JOD49_000164</name>
</gene>
<dbReference type="RefSeq" id="WP_205305562.1">
    <property type="nucleotide sequence ID" value="NZ_JAFBBO010000001.1"/>
</dbReference>
<keyword evidence="3" id="KW-1185">Reference proteome</keyword>
<reference evidence="2 3" key="1">
    <citation type="submission" date="2021-01" db="EMBL/GenBank/DDBJ databases">
        <title>Sequencing the genomes of 1000 actinobacteria strains.</title>
        <authorList>
            <person name="Klenk H.-P."/>
        </authorList>
    </citation>
    <scope>NUCLEOTIDE SEQUENCE [LARGE SCALE GENOMIC DNA]</scope>
    <source>
        <strain evidence="2 3">DSM 46000</strain>
    </source>
</reference>
<accession>A0ABS2LAK9</accession>
<dbReference type="Gene3D" id="1.20.120.450">
    <property type="entry name" value="dinb family like domain"/>
    <property type="match status" value="1"/>
</dbReference>
<evidence type="ECO:0000256" key="1">
    <source>
        <dbReference type="SAM" id="MobiDB-lite"/>
    </source>
</evidence>
<evidence type="ECO:0000313" key="3">
    <source>
        <dbReference type="Proteomes" id="UP000698059"/>
    </source>
</evidence>
<comment type="caution">
    <text evidence="2">The sequence shown here is derived from an EMBL/GenBank/DDBJ whole genome shotgun (WGS) entry which is preliminary data.</text>
</comment>
<feature type="region of interest" description="Disordered" evidence="1">
    <location>
        <begin position="198"/>
        <end position="222"/>
    </location>
</feature>
<protein>
    <recommendedName>
        <fullName evidence="4">DinB family protein</fullName>
    </recommendedName>
</protein>
<evidence type="ECO:0000313" key="2">
    <source>
        <dbReference type="EMBL" id="MBM7477244.1"/>
    </source>
</evidence>
<dbReference type="Proteomes" id="UP000698059">
    <property type="component" value="Unassembled WGS sequence"/>
</dbReference>
<dbReference type="Pfam" id="PF04978">
    <property type="entry name" value="MST"/>
    <property type="match status" value="1"/>
</dbReference>
<proteinExistence type="predicted"/>
<dbReference type="InterPro" id="IPR007061">
    <property type="entry name" value="MST-like"/>
</dbReference>
<dbReference type="SUPFAM" id="SSF109854">
    <property type="entry name" value="DinB/YfiT-like putative metalloenzymes"/>
    <property type="match status" value="1"/>
</dbReference>
<sequence length="222" mass="24315">MASARTTATDDKAVLHRYLQAARDALLWKVEGLDERAARWPWTPTGTNLLGLVKHAAGVEVGYFGQTFGREWPSPDEMPWIADDAEADADADMWATLDEPVDAVVDLYRRVWAFADETIASRDLDATGRVPWWPAERADVTLLQVMVHVTGDLARHAGHADVLRELTDGSAGLRVDDDNLSARSAADRSRHVERLRAVADEAQRRSGAPGGPRGSDGARPRA</sequence>
<evidence type="ECO:0008006" key="4">
    <source>
        <dbReference type="Google" id="ProtNLM"/>
    </source>
</evidence>